<evidence type="ECO:0000259" key="1">
    <source>
        <dbReference type="Pfam" id="PF20236"/>
    </source>
</evidence>
<dbReference type="EMBL" id="RWJN01000118">
    <property type="protein sequence ID" value="TCD66887.1"/>
    <property type="molecule type" value="Genomic_DNA"/>
</dbReference>
<dbReference type="Proteomes" id="UP000292702">
    <property type="component" value="Unassembled WGS sequence"/>
</dbReference>
<proteinExistence type="predicted"/>
<gene>
    <name evidence="2" type="ORF">EIP91_000787</name>
</gene>
<reference evidence="2 3" key="1">
    <citation type="submission" date="2018-11" db="EMBL/GenBank/DDBJ databases">
        <title>Genome assembly of Steccherinum ochraceum LE-BIN_3174, the white-rot fungus of the Steccherinaceae family (The Residual Polyporoid clade, Polyporales, Basidiomycota).</title>
        <authorList>
            <person name="Fedorova T.V."/>
            <person name="Glazunova O.A."/>
            <person name="Landesman E.O."/>
            <person name="Moiseenko K.V."/>
            <person name="Psurtseva N.V."/>
            <person name="Savinova O.S."/>
            <person name="Shakhova N.V."/>
            <person name="Tyazhelova T.V."/>
            <person name="Vasina D.V."/>
        </authorList>
    </citation>
    <scope>NUCLEOTIDE SEQUENCE [LARGE SCALE GENOMIC DNA]</scope>
    <source>
        <strain evidence="2 3">LE-BIN_3174</strain>
    </source>
</reference>
<comment type="caution">
    <text evidence="2">The sequence shown here is derived from an EMBL/GenBank/DDBJ whole genome shotgun (WGS) entry which is preliminary data.</text>
</comment>
<protein>
    <recommendedName>
        <fullName evidence="1">DUF6593 domain-containing protein</fullName>
    </recommendedName>
</protein>
<organism evidence="2 3">
    <name type="scientific">Steccherinum ochraceum</name>
    <dbReference type="NCBI Taxonomy" id="92696"/>
    <lineage>
        <taxon>Eukaryota</taxon>
        <taxon>Fungi</taxon>
        <taxon>Dikarya</taxon>
        <taxon>Basidiomycota</taxon>
        <taxon>Agaricomycotina</taxon>
        <taxon>Agaricomycetes</taxon>
        <taxon>Polyporales</taxon>
        <taxon>Steccherinaceae</taxon>
        <taxon>Steccherinum</taxon>
    </lineage>
</organism>
<dbReference type="OrthoDB" id="3360976at2759"/>
<evidence type="ECO:0000313" key="2">
    <source>
        <dbReference type="EMBL" id="TCD66887.1"/>
    </source>
</evidence>
<accession>A0A4V2MWN0</accession>
<name>A0A4V2MWN0_9APHY</name>
<sequence>MELHLSRDNTTHTVLLAASGDSASFSDATPLYHIYTPTPLLARETTTVSRINRSGADALSYKLSTHSSNIRSSAEYNGAVEPFASINWRKSRVTCNSEELKIRRGGFLWIDRTFLGQDGLSYTWHKGMQLTLSVAQNGGKIELARYHDSFFTMKKPWLEILPEGMHMLDLIVTSWVVAATRKSSGRGNGAVASATAGASAAGVISS</sequence>
<feature type="domain" description="DUF6593" evidence="1">
    <location>
        <begin position="24"/>
        <end position="179"/>
    </location>
</feature>
<dbReference type="AlphaFoldDB" id="A0A4V2MWN0"/>
<dbReference type="Pfam" id="PF20236">
    <property type="entry name" value="DUF6593"/>
    <property type="match status" value="1"/>
</dbReference>
<dbReference type="InterPro" id="IPR046528">
    <property type="entry name" value="DUF6593"/>
</dbReference>
<evidence type="ECO:0000313" key="3">
    <source>
        <dbReference type="Proteomes" id="UP000292702"/>
    </source>
</evidence>
<keyword evidence="3" id="KW-1185">Reference proteome</keyword>